<evidence type="ECO:0000256" key="13">
    <source>
        <dbReference type="ARBA" id="ARBA00044031"/>
    </source>
</evidence>
<evidence type="ECO:0000259" key="17">
    <source>
        <dbReference type="SMART" id="SM01097"/>
    </source>
</evidence>
<dbReference type="Gene3D" id="3.40.50.880">
    <property type="match status" value="1"/>
</dbReference>
<evidence type="ECO:0000256" key="14">
    <source>
        <dbReference type="ARBA" id="ARBA00049285"/>
    </source>
</evidence>
<keyword evidence="7" id="KW-0028">Amino-acid biosynthesis</keyword>
<name>A0A835SZK6_9CHLO</name>
<evidence type="ECO:0000313" key="18">
    <source>
        <dbReference type="EMBL" id="KAG2436104.1"/>
    </source>
</evidence>
<dbReference type="AlphaFoldDB" id="A0A835SZK6"/>
<keyword evidence="11" id="KW-0665">Pyrimidine biosynthesis</keyword>
<dbReference type="OrthoDB" id="434at2759"/>
<evidence type="ECO:0000256" key="16">
    <source>
        <dbReference type="ARBA" id="ARBA00083899"/>
    </source>
</evidence>
<keyword evidence="6" id="KW-0436">Ligase</keyword>
<dbReference type="SMART" id="SM01097">
    <property type="entry name" value="CPSase_sm_chain"/>
    <property type="match status" value="1"/>
</dbReference>
<keyword evidence="10" id="KW-0315">Glutamine amidotransferase</keyword>
<evidence type="ECO:0000256" key="2">
    <source>
        <dbReference type="ARBA" id="ARBA00005077"/>
    </source>
</evidence>
<keyword evidence="5" id="KW-0055">Arginine biosynthesis</keyword>
<feature type="domain" description="Carbamoyl-phosphate synthase small subunit N-terminal" evidence="17">
    <location>
        <begin position="81"/>
        <end position="211"/>
    </location>
</feature>
<dbReference type="Pfam" id="PF00117">
    <property type="entry name" value="GATase"/>
    <property type="match status" value="1"/>
</dbReference>
<dbReference type="SUPFAM" id="SSF52021">
    <property type="entry name" value="Carbamoyl phosphate synthetase, small subunit N-terminal domain"/>
    <property type="match status" value="1"/>
</dbReference>
<dbReference type="GO" id="GO:0004088">
    <property type="term" value="F:carbamoyl-phosphate synthase (glutamine-hydrolyzing) activity"/>
    <property type="evidence" value="ECO:0007669"/>
    <property type="project" value="UniProtKB-EC"/>
</dbReference>
<dbReference type="FunFam" id="3.40.50.880:FF:000034">
    <property type="entry name" value="carbamoyl-phosphate synthase small chain, chloroplastic"/>
    <property type="match status" value="1"/>
</dbReference>
<sequence length="461" mass="49397">MMLKQGVQRTIAAGATQSTRSCVVDAHAQTSSRQVIAPFAPRTSGKAACQGSARSAASVSGGRARSLVVRAAASASPFPKRNARLVLEDGSVWHATAFGATGTQIGEVVFNTSLSGYQEIMTDPSYKGQFVAFTCPHIGNVGINPEDMESTQCHLGAIIVRDLSCVVSNYRSRMTLDEYCKKENVIGLANVDTRALTKVLRETGCLVGVVTTDASKTDAELVTMAKGWTIVGKDLLSVVSCTEPYEWGKGTSDEWEFNPRVKLSKQHGPFHVVAYDFGIKTNILRRLASFGCRITVVPATYPASEVLKMNPDGVFFSNGPGDPSAAPYAVDNAKAILGKKPVFGICMGHQVLGQAFGGKTFKLKFGHHGGNHPIRYMPTGRVEISAQNHNFAVDPSTLPPGVEVTHINLNDGTCAGMVFKEKKAMTIQYHPEASPGPHDADVCFEQFVDMMRAEKAAHASA</sequence>
<comment type="caution">
    <text evidence="18">The sequence shown here is derived from an EMBL/GenBank/DDBJ whole genome shotgun (WGS) entry which is preliminary data.</text>
</comment>
<dbReference type="InterPro" id="IPR017926">
    <property type="entry name" value="GATASE"/>
</dbReference>
<dbReference type="GO" id="GO:0005951">
    <property type="term" value="C:carbamoyl-phosphate synthase complex"/>
    <property type="evidence" value="ECO:0007669"/>
    <property type="project" value="TreeGrafter"/>
</dbReference>
<dbReference type="InterPro" id="IPR036480">
    <property type="entry name" value="CarbP_synth_ssu_N_sf"/>
</dbReference>
<dbReference type="PANTHER" id="PTHR11405">
    <property type="entry name" value="CARBAMOYLTRANSFERASE FAMILY MEMBER"/>
    <property type="match status" value="1"/>
</dbReference>
<evidence type="ECO:0000256" key="8">
    <source>
        <dbReference type="ARBA" id="ARBA00022741"/>
    </source>
</evidence>
<dbReference type="GO" id="GO:0006526">
    <property type="term" value="P:L-arginine biosynthetic process"/>
    <property type="evidence" value="ECO:0007669"/>
    <property type="project" value="UniProtKB-KW"/>
</dbReference>
<dbReference type="Gene3D" id="3.50.30.20">
    <property type="entry name" value="Carbamoyl-phosphate synthase small subunit, N-terminal domain"/>
    <property type="match status" value="1"/>
</dbReference>
<dbReference type="InterPro" id="IPR002474">
    <property type="entry name" value="CarbamoylP_synth_ssu_N"/>
</dbReference>
<comment type="pathway">
    <text evidence="2">Amino-acid biosynthesis; L-arginine biosynthesis; carbamoyl phosphate from bicarbonate: step 1/1.</text>
</comment>
<accession>A0A835SZK6</accession>
<evidence type="ECO:0000256" key="10">
    <source>
        <dbReference type="ARBA" id="ARBA00022962"/>
    </source>
</evidence>
<evidence type="ECO:0000256" key="9">
    <source>
        <dbReference type="ARBA" id="ARBA00022840"/>
    </source>
</evidence>
<comment type="subunit">
    <text evidence="13">Heterodimer composed of 2 chains; the small (or glutamine) chain promotes the hydrolysis of glutamine to ammonia, which is used by the large (or ammonia) chain to synthesize carbamoyl phosphate.</text>
</comment>
<dbReference type="Pfam" id="PF00988">
    <property type="entry name" value="CPSase_sm_chain"/>
    <property type="match status" value="1"/>
</dbReference>
<evidence type="ECO:0000313" key="19">
    <source>
        <dbReference type="Proteomes" id="UP000613740"/>
    </source>
</evidence>
<dbReference type="EMBL" id="JAEHOD010000050">
    <property type="protein sequence ID" value="KAG2436104.1"/>
    <property type="molecule type" value="Genomic_DNA"/>
</dbReference>
<dbReference type="GO" id="GO:0005524">
    <property type="term" value="F:ATP binding"/>
    <property type="evidence" value="ECO:0007669"/>
    <property type="project" value="UniProtKB-KW"/>
</dbReference>
<dbReference type="InterPro" id="IPR029062">
    <property type="entry name" value="Class_I_gatase-like"/>
</dbReference>
<dbReference type="EC" id="6.3.5.5" evidence="4"/>
<dbReference type="GO" id="GO:0006207">
    <property type="term" value="P:'de novo' pyrimidine nucleobase biosynthetic process"/>
    <property type="evidence" value="ECO:0007669"/>
    <property type="project" value="InterPro"/>
</dbReference>
<dbReference type="PRINTS" id="PR00099">
    <property type="entry name" value="CPSGATASE"/>
</dbReference>
<dbReference type="HAMAP" id="MF_01209">
    <property type="entry name" value="CPSase_S_chain"/>
    <property type="match status" value="1"/>
</dbReference>
<evidence type="ECO:0000256" key="3">
    <source>
        <dbReference type="ARBA" id="ARBA00007800"/>
    </source>
</evidence>
<dbReference type="NCBIfam" id="NF009475">
    <property type="entry name" value="PRK12838.1"/>
    <property type="match status" value="1"/>
</dbReference>
<proteinExistence type="inferred from homology"/>
<dbReference type="GO" id="GO:0006221">
    <property type="term" value="P:pyrimidine nucleotide biosynthetic process"/>
    <property type="evidence" value="ECO:0007669"/>
    <property type="project" value="UniProtKB-KW"/>
</dbReference>
<keyword evidence="9" id="KW-0067">ATP-binding</keyword>
<dbReference type="InterPro" id="IPR006274">
    <property type="entry name" value="CarbamoylP_synth_ssu"/>
</dbReference>
<evidence type="ECO:0000256" key="12">
    <source>
        <dbReference type="ARBA" id="ARBA00043861"/>
    </source>
</evidence>
<evidence type="ECO:0000256" key="1">
    <source>
        <dbReference type="ARBA" id="ARBA00004812"/>
    </source>
</evidence>
<dbReference type="PRINTS" id="PR00097">
    <property type="entry name" value="ANTSNTHASEII"/>
</dbReference>
<dbReference type="NCBIfam" id="TIGR01368">
    <property type="entry name" value="CPSaseIIsmall"/>
    <property type="match status" value="1"/>
</dbReference>
<reference evidence="18" key="1">
    <citation type="journal article" date="2020" name="bioRxiv">
        <title>Comparative genomics of Chlamydomonas.</title>
        <authorList>
            <person name="Craig R.J."/>
            <person name="Hasan A.R."/>
            <person name="Ness R.W."/>
            <person name="Keightley P.D."/>
        </authorList>
    </citation>
    <scope>NUCLEOTIDE SEQUENCE</scope>
    <source>
        <strain evidence="18">CCAP 11/173</strain>
    </source>
</reference>
<comment type="catalytic activity">
    <reaction evidence="14">
        <text>L-glutamine + H2O = L-glutamate + NH4(+)</text>
        <dbReference type="Rhea" id="RHEA:15889"/>
        <dbReference type="ChEBI" id="CHEBI:15377"/>
        <dbReference type="ChEBI" id="CHEBI:28938"/>
        <dbReference type="ChEBI" id="CHEBI:29985"/>
        <dbReference type="ChEBI" id="CHEBI:58359"/>
    </reaction>
</comment>
<dbReference type="PRINTS" id="PR00096">
    <property type="entry name" value="GATASE"/>
</dbReference>
<organism evidence="18 19">
    <name type="scientific">Chlamydomonas schloesseri</name>
    <dbReference type="NCBI Taxonomy" id="2026947"/>
    <lineage>
        <taxon>Eukaryota</taxon>
        <taxon>Viridiplantae</taxon>
        <taxon>Chlorophyta</taxon>
        <taxon>core chlorophytes</taxon>
        <taxon>Chlorophyceae</taxon>
        <taxon>CS clade</taxon>
        <taxon>Chlamydomonadales</taxon>
        <taxon>Chlamydomonadaceae</taxon>
        <taxon>Chlamydomonas</taxon>
    </lineage>
</organism>
<evidence type="ECO:0000256" key="11">
    <source>
        <dbReference type="ARBA" id="ARBA00022975"/>
    </source>
</evidence>
<comment type="pathway">
    <text evidence="1">Pyrimidine metabolism; UMP biosynthesis via de novo pathway; (S)-dihydroorotate from bicarbonate: step 1/3.</text>
</comment>
<dbReference type="GO" id="GO:0006541">
    <property type="term" value="P:glutamine metabolic process"/>
    <property type="evidence" value="ECO:0007669"/>
    <property type="project" value="InterPro"/>
</dbReference>
<dbReference type="SUPFAM" id="SSF52317">
    <property type="entry name" value="Class I glutamine amidotransferase-like"/>
    <property type="match status" value="1"/>
</dbReference>
<dbReference type="PROSITE" id="PS51273">
    <property type="entry name" value="GATASE_TYPE_1"/>
    <property type="match status" value="1"/>
</dbReference>
<keyword evidence="8" id="KW-0547">Nucleotide-binding</keyword>
<dbReference type="CDD" id="cd01744">
    <property type="entry name" value="GATase1_CPSase"/>
    <property type="match status" value="1"/>
</dbReference>
<dbReference type="InterPro" id="IPR035686">
    <property type="entry name" value="CPSase_GATase1"/>
</dbReference>
<evidence type="ECO:0000256" key="6">
    <source>
        <dbReference type="ARBA" id="ARBA00022598"/>
    </source>
</evidence>
<evidence type="ECO:0000256" key="5">
    <source>
        <dbReference type="ARBA" id="ARBA00022571"/>
    </source>
</evidence>
<evidence type="ECO:0000256" key="4">
    <source>
        <dbReference type="ARBA" id="ARBA00012738"/>
    </source>
</evidence>
<keyword evidence="19" id="KW-1185">Reference proteome</keyword>
<evidence type="ECO:0000256" key="7">
    <source>
        <dbReference type="ARBA" id="ARBA00022605"/>
    </source>
</evidence>
<comment type="function">
    <text evidence="12">Small subunit of the arginine-specific carbamoyl phosphate synthase (CPSase). CPSase catalyzes the formation of carbamoyl phosphate from the ammonia moiety of glutamine, carbonate, and phosphate donated by ATP, the first step of the arginine biosynthetic pathway. The small subunit (glutamine amidotransferase) binds and cleaves glutamine to supply the large subunit with the substrate ammonia.</text>
</comment>
<dbReference type="FunFam" id="3.50.30.20:FF:000001">
    <property type="entry name" value="Carbamoyl-phosphate synthase small chain"/>
    <property type="match status" value="1"/>
</dbReference>
<protein>
    <recommendedName>
        <fullName evidence="15">Carbamoyl phosphate synthase small chain, chloroplastic</fullName>
        <ecNumber evidence="4">6.3.5.5</ecNumber>
    </recommendedName>
    <alternativeName>
        <fullName evidence="16">Carbamoyl phosphate synthetase glutamine chain</fullName>
    </alternativeName>
</protein>
<evidence type="ECO:0000256" key="15">
    <source>
        <dbReference type="ARBA" id="ARBA00074572"/>
    </source>
</evidence>
<dbReference type="PANTHER" id="PTHR11405:SF4">
    <property type="entry name" value="CARBAMOYL-PHOSPHATE SYNTHASE ARGININE-SPECIFIC SMALL CHAIN"/>
    <property type="match status" value="1"/>
</dbReference>
<dbReference type="Proteomes" id="UP000613740">
    <property type="component" value="Unassembled WGS sequence"/>
</dbReference>
<comment type="similarity">
    <text evidence="3">Belongs to the CarA family.</text>
</comment>
<gene>
    <name evidence="18" type="ORF">HYH02_011614</name>
</gene>